<evidence type="ECO:0000256" key="1">
    <source>
        <dbReference type="SAM" id="MobiDB-lite"/>
    </source>
</evidence>
<protein>
    <submittedName>
        <fullName evidence="2">Uncharacterized protein</fullName>
    </submittedName>
</protein>
<dbReference type="AlphaFoldDB" id="A0A1Y2IGA4"/>
<sequence length="277" mass="30796">MGPGVVMRGTGLYVPTPLSVDVARGPLIYLEKGNMAVPLLSLQSSSWRPVRTLPTSTQRTAMPSTYRERVANILSEVAKDGEPSILLDTLIQRVRASIESEARGAGPRLRDYVLRAVNCERRSRRVKLHCDASDRQLITFTDSGAQYFREVGTFLLHDVDDRKFARLTIPELMNLRGTLLDITQDIRQVLHEHDPTADDSLDALTPTLRRAHDSAHSQVAMITETVKTLRDQNIELSAILADNRRAERELTQKAKRALRTPGDAASTPVASSSRHAL</sequence>
<dbReference type="Proteomes" id="UP000193067">
    <property type="component" value="Unassembled WGS sequence"/>
</dbReference>
<reference evidence="2 3" key="1">
    <citation type="journal article" date="2015" name="Biotechnol. Biofuels">
        <title>Enhanced degradation of softwood versus hardwood by the white-rot fungus Pycnoporus coccineus.</title>
        <authorList>
            <person name="Couturier M."/>
            <person name="Navarro D."/>
            <person name="Chevret D."/>
            <person name="Henrissat B."/>
            <person name="Piumi F."/>
            <person name="Ruiz-Duenas F.J."/>
            <person name="Martinez A.T."/>
            <person name="Grigoriev I.V."/>
            <person name="Riley R."/>
            <person name="Lipzen A."/>
            <person name="Berrin J.G."/>
            <person name="Master E.R."/>
            <person name="Rosso M.N."/>
        </authorList>
    </citation>
    <scope>NUCLEOTIDE SEQUENCE [LARGE SCALE GENOMIC DNA]</scope>
    <source>
        <strain evidence="2 3">BRFM310</strain>
    </source>
</reference>
<accession>A0A1Y2IGA4</accession>
<feature type="compositionally biased region" description="Polar residues" evidence="1">
    <location>
        <begin position="268"/>
        <end position="277"/>
    </location>
</feature>
<organism evidence="2 3">
    <name type="scientific">Trametes coccinea (strain BRFM310)</name>
    <name type="common">Pycnoporus coccineus</name>
    <dbReference type="NCBI Taxonomy" id="1353009"/>
    <lineage>
        <taxon>Eukaryota</taxon>
        <taxon>Fungi</taxon>
        <taxon>Dikarya</taxon>
        <taxon>Basidiomycota</taxon>
        <taxon>Agaricomycotina</taxon>
        <taxon>Agaricomycetes</taxon>
        <taxon>Polyporales</taxon>
        <taxon>Polyporaceae</taxon>
        <taxon>Trametes</taxon>
    </lineage>
</organism>
<evidence type="ECO:0000313" key="2">
    <source>
        <dbReference type="EMBL" id="OSD00148.1"/>
    </source>
</evidence>
<dbReference type="EMBL" id="KZ084121">
    <property type="protein sequence ID" value="OSD00148.1"/>
    <property type="molecule type" value="Genomic_DNA"/>
</dbReference>
<dbReference type="OrthoDB" id="2755083at2759"/>
<proteinExistence type="predicted"/>
<name>A0A1Y2IGA4_TRAC3</name>
<gene>
    <name evidence="2" type="ORF">PYCCODRAFT_1426757</name>
</gene>
<evidence type="ECO:0000313" key="3">
    <source>
        <dbReference type="Proteomes" id="UP000193067"/>
    </source>
</evidence>
<keyword evidence="3" id="KW-1185">Reference proteome</keyword>
<feature type="region of interest" description="Disordered" evidence="1">
    <location>
        <begin position="250"/>
        <end position="277"/>
    </location>
</feature>